<evidence type="ECO:0000256" key="1">
    <source>
        <dbReference type="SAM" id="MobiDB-lite"/>
    </source>
</evidence>
<dbReference type="Proteomes" id="UP000735302">
    <property type="component" value="Unassembled WGS sequence"/>
</dbReference>
<keyword evidence="3" id="KW-1185">Reference proteome</keyword>
<protein>
    <submittedName>
        <fullName evidence="2">Uncharacterized protein</fullName>
    </submittedName>
</protein>
<dbReference type="EMBL" id="BLXT01006580">
    <property type="protein sequence ID" value="GFO32324.1"/>
    <property type="molecule type" value="Genomic_DNA"/>
</dbReference>
<reference evidence="2 3" key="1">
    <citation type="journal article" date="2021" name="Elife">
        <title>Chloroplast acquisition without the gene transfer in kleptoplastic sea slugs, Plakobranchus ocellatus.</title>
        <authorList>
            <person name="Maeda T."/>
            <person name="Takahashi S."/>
            <person name="Yoshida T."/>
            <person name="Shimamura S."/>
            <person name="Takaki Y."/>
            <person name="Nagai Y."/>
            <person name="Toyoda A."/>
            <person name="Suzuki Y."/>
            <person name="Arimoto A."/>
            <person name="Ishii H."/>
            <person name="Satoh N."/>
            <person name="Nishiyama T."/>
            <person name="Hasebe M."/>
            <person name="Maruyama T."/>
            <person name="Minagawa J."/>
            <person name="Obokata J."/>
            <person name="Shigenobu S."/>
        </authorList>
    </citation>
    <scope>NUCLEOTIDE SEQUENCE [LARGE SCALE GENOMIC DNA]</scope>
</reference>
<comment type="caution">
    <text evidence="2">The sequence shown here is derived from an EMBL/GenBank/DDBJ whole genome shotgun (WGS) entry which is preliminary data.</text>
</comment>
<proteinExistence type="predicted"/>
<evidence type="ECO:0000313" key="3">
    <source>
        <dbReference type="Proteomes" id="UP000735302"/>
    </source>
</evidence>
<gene>
    <name evidence="2" type="ORF">PoB_005882900</name>
</gene>
<evidence type="ECO:0000313" key="2">
    <source>
        <dbReference type="EMBL" id="GFO32324.1"/>
    </source>
</evidence>
<sequence>MSTIPGNGKQVEVSGKPCLMPGREESRSGRQDMPGFNINSWSELAQLESKGYRISLCNNEPVKKKVISGFHALRQGRALVAGFKPAIEGFLQISGGLASLCATDTPLNLRSVEGEFNRLRFLIHMFCSCVKE</sequence>
<organism evidence="2 3">
    <name type="scientific">Plakobranchus ocellatus</name>
    <dbReference type="NCBI Taxonomy" id="259542"/>
    <lineage>
        <taxon>Eukaryota</taxon>
        <taxon>Metazoa</taxon>
        <taxon>Spiralia</taxon>
        <taxon>Lophotrochozoa</taxon>
        <taxon>Mollusca</taxon>
        <taxon>Gastropoda</taxon>
        <taxon>Heterobranchia</taxon>
        <taxon>Euthyneura</taxon>
        <taxon>Panpulmonata</taxon>
        <taxon>Sacoglossa</taxon>
        <taxon>Placobranchoidea</taxon>
        <taxon>Plakobranchidae</taxon>
        <taxon>Plakobranchus</taxon>
    </lineage>
</organism>
<accession>A0AAV4CMD8</accession>
<feature type="region of interest" description="Disordered" evidence="1">
    <location>
        <begin position="1"/>
        <end position="34"/>
    </location>
</feature>
<name>A0AAV4CMD8_9GAST</name>
<dbReference type="AlphaFoldDB" id="A0AAV4CMD8"/>